<feature type="transmembrane region" description="Helical" evidence="1">
    <location>
        <begin position="40"/>
        <end position="60"/>
    </location>
</feature>
<reference evidence="2 3" key="1">
    <citation type="submission" date="2020-02" db="EMBL/GenBank/DDBJ databases">
        <title>Balneolaceae bacterium YR4-1, complete genome.</title>
        <authorList>
            <person name="Li Y."/>
            <person name="Wu S."/>
        </authorList>
    </citation>
    <scope>NUCLEOTIDE SEQUENCE [LARGE SCALE GENOMIC DNA]</scope>
    <source>
        <strain evidence="2 3">YR4-1</strain>
    </source>
</reference>
<dbReference type="EMBL" id="JAALLT010000003">
    <property type="protein sequence ID" value="NGP77162.1"/>
    <property type="molecule type" value="Genomic_DNA"/>
</dbReference>
<keyword evidence="1" id="KW-0472">Membrane</keyword>
<evidence type="ECO:0000313" key="3">
    <source>
        <dbReference type="Proteomes" id="UP000473278"/>
    </source>
</evidence>
<dbReference type="AlphaFoldDB" id="A0A6M1SW61"/>
<dbReference type="RefSeq" id="WP_165142238.1">
    <property type="nucleotide sequence ID" value="NZ_JAALLT010000003.1"/>
</dbReference>
<gene>
    <name evidence="2" type="ORF">G3570_10990</name>
</gene>
<sequence length="73" mass="8353">MWQRIIRLLTAGLNMYSFYANPLKNILSLLMILLVPYLAYIFWGSLIIIILSCLGIYMLYKLISNAAKGSSYS</sequence>
<feature type="transmembrane region" description="Helical" evidence="1">
    <location>
        <begin position="12"/>
        <end position="34"/>
    </location>
</feature>
<accession>A0A6M1SW61</accession>
<evidence type="ECO:0000313" key="2">
    <source>
        <dbReference type="EMBL" id="NGP77162.1"/>
    </source>
</evidence>
<evidence type="ECO:0000256" key="1">
    <source>
        <dbReference type="SAM" id="Phobius"/>
    </source>
</evidence>
<proteinExistence type="predicted"/>
<keyword evidence="1" id="KW-0812">Transmembrane</keyword>
<dbReference type="Proteomes" id="UP000473278">
    <property type="component" value="Unassembled WGS sequence"/>
</dbReference>
<keyword evidence="3" id="KW-1185">Reference proteome</keyword>
<organism evidence="2 3">
    <name type="scientific">Halalkalibaculum roseum</name>
    <dbReference type="NCBI Taxonomy" id="2709311"/>
    <lineage>
        <taxon>Bacteria</taxon>
        <taxon>Pseudomonadati</taxon>
        <taxon>Balneolota</taxon>
        <taxon>Balneolia</taxon>
        <taxon>Balneolales</taxon>
        <taxon>Balneolaceae</taxon>
        <taxon>Halalkalibaculum</taxon>
    </lineage>
</organism>
<protein>
    <submittedName>
        <fullName evidence="2">Uncharacterized protein</fullName>
    </submittedName>
</protein>
<comment type="caution">
    <text evidence="2">The sequence shown here is derived from an EMBL/GenBank/DDBJ whole genome shotgun (WGS) entry which is preliminary data.</text>
</comment>
<name>A0A6M1SW61_9BACT</name>
<keyword evidence="1" id="KW-1133">Transmembrane helix</keyword>